<protein>
    <submittedName>
        <fullName evidence="2">Uncharacterized protein</fullName>
    </submittedName>
</protein>
<dbReference type="AlphaFoldDB" id="A0A0P1AW16"/>
<reference evidence="3" key="1">
    <citation type="submission" date="2014-09" db="EMBL/GenBank/DDBJ databases">
        <authorList>
            <person name="Sharma Rahul"/>
            <person name="Thines Marco"/>
        </authorList>
    </citation>
    <scope>NUCLEOTIDE SEQUENCE [LARGE SCALE GENOMIC DNA]</scope>
</reference>
<dbReference type="STRING" id="4781.A0A0P1AW16"/>
<feature type="region of interest" description="Disordered" evidence="1">
    <location>
        <begin position="154"/>
        <end position="177"/>
    </location>
</feature>
<sequence length="251" mass="28033">MSAVAPLQVMRHSRDENGESKEDAFFVEHHMLQEIVQKTRRLMEKAFKKRFFVCYDPELFPETSTKKDKAKWPHSCVLSMACALIPNLTELNFLQLVVDSLYEGRLSDQQRTKLVEAVKKTFWDMIFSMAIRASTKLSAAGGVGFGAGNPRKDNLWRGRGTNSSAGIQNAGGTSSSASNVWAPRESLVSTSNLFKGLFDKRASVAGNILVGFPLETLVDEKIESFLKFTLGLVMPHDFEPQNVPDGSWMKH</sequence>
<proteinExistence type="predicted"/>
<accession>A0A0P1AW16</accession>
<evidence type="ECO:0000313" key="3">
    <source>
        <dbReference type="Proteomes" id="UP000054928"/>
    </source>
</evidence>
<organism evidence="2 3">
    <name type="scientific">Plasmopara halstedii</name>
    <name type="common">Downy mildew of sunflower</name>
    <dbReference type="NCBI Taxonomy" id="4781"/>
    <lineage>
        <taxon>Eukaryota</taxon>
        <taxon>Sar</taxon>
        <taxon>Stramenopiles</taxon>
        <taxon>Oomycota</taxon>
        <taxon>Peronosporomycetes</taxon>
        <taxon>Peronosporales</taxon>
        <taxon>Peronosporaceae</taxon>
        <taxon>Plasmopara</taxon>
    </lineage>
</organism>
<evidence type="ECO:0000256" key="1">
    <source>
        <dbReference type="SAM" id="MobiDB-lite"/>
    </source>
</evidence>
<feature type="compositionally biased region" description="Polar residues" evidence="1">
    <location>
        <begin position="160"/>
        <end position="177"/>
    </location>
</feature>
<dbReference type="GeneID" id="36398252"/>
<dbReference type="Proteomes" id="UP000054928">
    <property type="component" value="Unassembled WGS sequence"/>
</dbReference>
<evidence type="ECO:0000313" key="2">
    <source>
        <dbReference type="EMBL" id="CEG46596.1"/>
    </source>
</evidence>
<name>A0A0P1AW16_PLAHL</name>
<dbReference type="EMBL" id="CCYD01002089">
    <property type="protein sequence ID" value="CEG46596.1"/>
    <property type="molecule type" value="Genomic_DNA"/>
</dbReference>
<dbReference type="RefSeq" id="XP_024582965.1">
    <property type="nucleotide sequence ID" value="XM_024717470.1"/>
</dbReference>
<keyword evidence="3" id="KW-1185">Reference proteome</keyword>